<dbReference type="Pfam" id="PF23389">
    <property type="entry name" value="Beta-prop_WDR19_1st"/>
    <property type="match status" value="1"/>
</dbReference>
<dbReference type="PANTHER" id="PTHR14920">
    <property type="entry name" value="OSMOTIC AVOIDANCE ABNORMAL PROTEIN 1/WD REPEAT MEMBRANE PROTEIN"/>
    <property type="match status" value="1"/>
</dbReference>
<dbReference type="InterPro" id="IPR001680">
    <property type="entry name" value="WD40_rpt"/>
</dbReference>
<dbReference type="InterPro" id="IPR015943">
    <property type="entry name" value="WD40/YVTN_repeat-like_dom_sf"/>
</dbReference>
<dbReference type="GO" id="GO:0035721">
    <property type="term" value="P:intraciliary retrograde transport"/>
    <property type="evidence" value="ECO:0007669"/>
    <property type="project" value="InterPro"/>
</dbReference>
<evidence type="ECO:0000256" key="7">
    <source>
        <dbReference type="ARBA" id="ARBA00023069"/>
    </source>
</evidence>
<dbReference type="InterPro" id="IPR056170">
    <property type="entry name" value="Znf_IFT121-like"/>
</dbReference>
<protein>
    <submittedName>
        <fullName evidence="14">Uncharacterized protein</fullName>
    </submittedName>
</protein>
<evidence type="ECO:0000256" key="8">
    <source>
        <dbReference type="ARBA" id="ARBA00023212"/>
    </source>
</evidence>
<dbReference type="Pfam" id="PF15911">
    <property type="entry name" value="Beta-prop_WDR19_2nd"/>
    <property type="match status" value="1"/>
</dbReference>
<dbReference type="InterPro" id="IPR039468">
    <property type="entry name" value="WDR19_WD40_rpt"/>
</dbReference>
<evidence type="ECO:0000256" key="5">
    <source>
        <dbReference type="ARBA" id="ARBA00022794"/>
    </source>
</evidence>
<dbReference type="GO" id="GO:0005929">
    <property type="term" value="C:cilium"/>
    <property type="evidence" value="ECO:0007669"/>
    <property type="project" value="TreeGrafter"/>
</dbReference>
<evidence type="ECO:0000259" key="12">
    <source>
        <dbReference type="Pfam" id="PF23389"/>
    </source>
</evidence>
<sequence length="1363" mass="153944">MGSEKLLFRLEQPHGLGDLYFAWQHGSGSYLATTGVDSVVNIFDRYGQIHERIRLPGLCCGFGWDADGDLLAVISQPSQLMLWDSNSNKKSVIDIGLRDGLTVVLWAKSTPILAVGTVKGNVSLYNHATSKRTPIIGKHSKKISCGCWNTENLLALGSDDKTFSISNIDGDTLRMVTLRGEPSDIQFSEMKLDERMGGENTVSLVVSKRTLYLYNMIDPENPVELAFQQHYGSIVSYKWFGDGYILLGFSAGFFIAISTHIKEVGQELFQVKNHRSNLTDIAICNVIGKVASSGDNIVKIHDITNLHETSSVLTLTQETGIERIDWSVDGQLLAVGTRNGSLNVYVSNMPILSAVCGSRIAILSSLTEVTLYTFKMDKTKLSPVPITIETEPTFMAVGPYHLATGMNNRAWFYDLTKSQTRLEDAPLLLRDRQYLGVVTSIYLNVEYASVLYEGKVQLHMIEQPEVDHEDRESIIFPDTNSPNVVINCHGITTDFLIYGTDMGQLVYFCIEDWMVANAYKHTVGIKNVYTDPAGTRLVFIDVKSQAYVFNNVTNEIVTIPDLPNKITGIIWDSHLADRNVFIIYNEVEILTYIYVKLSIYGSAVKCLGTTNLVSKQVPLFMYSGDVHLASSGGQLSQLTLSTHDTSHAGSLEPGKSVEDTLLDKLLGLHRYAAAWEVCRQANSGVHWRALARNALIHLDIHLAKRAYKQCDDVALCTALYQILYIEDHRLIAGYVAMLLNDYDCAQQWFLSSSNPKAALEMRRDLLQWDQALQLSKKMAPDQVPYISREYAQQLEFIGNHSEAYLHYEKGLQENIDREQIFACKCGIARTSIHCNNYKHGINMALELNNKTLFKECAEALELKNQISDAAMFYEKAQLYEKAASNYIKYKNWHKVGELLPNINSNKIHLQFAKAKELEGKYEDAANAYYDAKDYDSVIRLQLDYLNNPETAVELVQETKSSEGAKMVARFFQRLGDYPSAIRFLVMSQCNSEAFELARKHGKLQLYAEVLLSTLSADELKPQDFINVATHFENEKNNLLAGKYFFHAREYQKALRYLIKSAKNNSEESEALTTAIDVVASSNDDSLANELIEYLLGEADGLPKDAKYLFRLYMARRQYREASKSAIIIANEEQVNGNYRNAHDILFSMYQELKHNNIKIPQEMHWNLMLLHSYILVRLHVRKGDHLKGARMLIRVSNNISQFPSHMVPILTSTVIECHRAGLKNAAYNYAAMLIQNSEYRKQIDPKYSKKIEAVVRKQPKNGKTGVETDAAEQRTPCPYCDSPLPETEMYCEQCKNNIPFCIATGRHVVKSDFAVCPECEFPALQSEFIDILDFEDTCPMCGEKIDPRRVVKIEDTKPYLRLE</sequence>
<dbReference type="Gene3D" id="1.25.40.470">
    <property type="match status" value="2"/>
</dbReference>
<evidence type="ECO:0000259" key="11">
    <source>
        <dbReference type="Pfam" id="PF23145"/>
    </source>
</evidence>
<evidence type="ECO:0000256" key="4">
    <source>
        <dbReference type="ARBA" id="ARBA00022737"/>
    </source>
</evidence>
<organism evidence="14">
    <name type="scientific">Photinus pyralis</name>
    <name type="common">Common eastern firefly</name>
    <name type="synonym">Lampyris pyralis</name>
    <dbReference type="NCBI Taxonomy" id="7054"/>
    <lineage>
        <taxon>Eukaryota</taxon>
        <taxon>Metazoa</taxon>
        <taxon>Ecdysozoa</taxon>
        <taxon>Arthropoda</taxon>
        <taxon>Hexapoda</taxon>
        <taxon>Insecta</taxon>
        <taxon>Pterygota</taxon>
        <taxon>Neoptera</taxon>
        <taxon>Endopterygota</taxon>
        <taxon>Coleoptera</taxon>
        <taxon>Polyphaga</taxon>
        <taxon>Elateriformia</taxon>
        <taxon>Elateroidea</taxon>
        <taxon>Lampyridae</taxon>
        <taxon>Lampyrinae</taxon>
        <taxon>Photinus</taxon>
    </lineage>
</organism>
<keyword evidence="3" id="KW-0853">WD repeat</keyword>
<dbReference type="InterPro" id="IPR040379">
    <property type="entry name" value="WDR19/dyf-2"/>
</dbReference>
<name>A0A1Y1N7Q1_PHOPY</name>
<dbReference type="SUPFAM" id="SSF50978">
    <property type="entry name" value="WD40 repeat-like"/>
    <property type="match status" value="1"/>
</dbReference>
<dbReference type="FunFam" id="2.130.10.10:FF:000242">
    <property type="entry name" value="WD repeat domain 19, isoform CRA_a"/>
    <property type="match status" value="1"/>
</dbReference>
<dbReference type="EMBL" id="GEZM01013292">
    <property type="protein sequence ID" value="JAV92675.1"/>
    <property type="molecule type" value="Transcribed_RNA"/>
</dbReference>
<dbReference type="GO" id="GO:0060271">
    <property type="term" value="P:cilium assembly"/>
    <property type="evidence" value="ECO:0007669"/>
    <property type="project" value="TreeGrafter"/>
</dbReference>
<dbReference type="Gene3D" id="2.130.10.10">
    <property type="entry name" value="YVTN repeat-like/Quinoprotein amine dehydrogenase"/>
    <property type="match status" value="1"/>
</dbReference>
<evidence type="ECO:0000259" key="13">
    <source>
        <dbReference type="Pfam" id="PF24762"/>
    </source>
</evidence>
<keyword evidence="8" id="KW-0206">Cytoskeleton</keyword>
<evidence type="ECO:0000259" key="10">
    <source>
        <dbReference type="Pfam" id="PF15911"/>
    </source>
</evidence>
<keyword evidence="6" id="KW-0802">TPR repeat</keyword>
<evidence type="ECO:0000256" key="3">
    <source>
        <dbReference type="ARBA" id="ARBA00022574"/>
    </source>
</evidence>
<keyword evidence="2" id="KW-0963">Cytoplasm</keyword>
<evidence type="ECO:0000256" key="1">
    <source>
        <dbReference type="ARBA" id="ARBA00004120"/>
    </source>
</evidence>
<evidence type="ECO:0000256" key="9">
    <source>
        <dbReference type="ARBA" id="ARBA00023273"/>
    </source>
</evidence>
<dbReference type="PANTHER" id="PTHR14920:SF0">
    <property type="entry name" value="WD REPEAT DOMAIN 19"/>
    <property type="match status" value="1"/>
</dbReference>
<feature type="domain" description="IFT121-like zinc finger" evidence="11">
    <location>
        <begin position="1299"/>
        <end position="1344"/>
    </location>
</feature>
<evidence type="ECO:0000256" key="6">
    <source>
        <dbReference type="ARBA" id="ARBA00022803"/>
    </source>
</evidence>
<evidence type="ECO:0000313" key="14">
    <source>
        <dbReference type="EMBL" id="JAV92675.1"/>
    </source>
</evidence>
<dbReference type="InterPro" id="IPR036322">
    <property type="entry name" value="WD40_repeat_dom_sf"/>
</dbReference>
<dbReference type="FunFam" id="1.25.40.470:FF:000009">
    <property type="entry name" value="WD repeat-containing protein 19 isoform X1"/>
    <property type="match status" value="1"/>
</dbReference>
<dbReference type="Pfam" id="PF23145">
    <property type="entry name" value="Zf_2nd_IFT121"/>
    <property type="match status" value="1"/>
</dbReference>
<dbReference type="Pfam" id="PF24762">
    <property type="entry name" value="TPR_IF140-IFT172"/>
    <property type="match status" value="1"/>
</dbReference>
<accession>A0A1Y1N7Q1</accession>
<evidence type="ECO:0000256" key="2">
    <source>
        <dbReference type="ARBA" id="ARBA00022490"/>
    </source>
</evidence>
<dbReference type="GO" id="GO:0030991">
    <property type="term" value="C:intraciliary transport particle A"/>
    <property type="evidence" value="ECO:0007669"/>
    <property type="project" value="TreeGrafter"/>
</dbReference>
<keyword evidence="4" id="KW-0677">Repeat</keyword>
<dbReference type="SMART" id="SM00320">
    <property type="entry name" value="WD40"/>
    <property type="match status" value="6"/>
</dbReference>
<reference evidence="14" key="1">
    <citation type="journal article" date="2016" name="Sci. Rep.">
        <title>Molecular characterization of firefly nuptial gifts: a multi-omics approach sheds light on postcopulatory sexual selection.</title>
        <authorList>
            <person name="Al-Wathiqui N."/>
            <person name="Fallon T.R."/>
            <person name="South A."/>
            <person name="Weng J.K."/>
            <person name="Lewis S.M."/>
        </authorList>
    </citation>
    <scope>NUCLEOTIDE SEQUENCE</scope>
</reference>
<keyword evidence="9" id="KW-0966">Cell projection</keyword>
<feature type="domain" description="WDR19 WD40 repeat" evidence="10">
    <location>
        <begin position="360"/>
        <end position="643"/>
    </location>
</feature>
<proteinExistence type="predicted"/>
<keyword evidence="5" id="KW-0970">Cilium biogenesis/degradation</keyword>
<feature type="domain" description="IF140/IFT172/WDR19 TPR" evidence="13">
    <location>
        <begin position="848"/>
        <end position="1062"/>
    </location>
</feature>
<dbReference type="SUPFAM" id="SSF69322">
    <property type="entry name" value="Tricorn protease domain 2"/>
    <property type="match status" value="1"/>
</dbReference>
<dbReference type="InterPro" id="IPR057855">
    <property type="entry name" value="Beta-prop_WDR19_1st"/>
</dbReference>
<dbReference type="GO" id="GO:0008104">
    <property type="term" value="P:intracellular protein localization"/>
    <property type="evidence" value="ECO:0007669"/>
    <property type="project" value="UniProtKB-ARBA"/>
</dbReference>
<feature type="domain" description="WDR19 first beta-propeller" evidence="12">
    <location>
        <begin position="20"/>
        <end position="340"/>
    </location>
</feature>
<keyword evidence="7" id="KW-0969">Cilium</keyword>
<comment type="subcellular location">
    <subcellularLocation>
        <location evidence="1">Cytoplasm</location>
        <location evidence="1">Cytoskeleton</location>
        <location evidence="1">Cilium basal body</location>
    </subcellularLocation>
</comment>
<dbReference type="InterPro" id="IPR056168">
    <property type="entry name" value="TPR_IF140/IFT172/WDR19"/>
</dbReference>